<feature type="domain" description="Serine aminopeptidase S33" evidence="2">
    <location>
        <begin position="55"/>
        <end position="175"/>
    </location>
</feature>
<keyword evidence="3" id="KW-0449">Lipoprotein</keyword>
<evidence type="ECO:0000313" key="3">
    <source>
        <dbReference type="EMBL" id="MBF5056893.1"/>
    </source>
</evidence>
<organism evidence="3 4">
    <name type="scientific">Alloalcanivorax profundimaris</name>
    <dbReference type="NCBI Taxonomy" id="2735259"/>
    <lineage>
        <taxon>Bacteria</taxon>
        <taxon>Pseudomonadati</taxon>
        <taxon>Pseudomonadota</taxon>
        <taxon>Gammaproteobacteria</taxon>
        <taxon>Oceanospirillales</taxon>
        <taxon>Alcanivoracaceae</taxon>
        <taxon>Alloalcanivorax</taxon>
    </lineage>
</organism>
<feature type="compositionally biased region" description="Basic residues" evidence="1">
    <location>
        <begin position="301"/>
        <end position="312"/>
    </location>
</feature>
<dbReference type="PANTHER" id="PTHR12277:SF81">
    <property type="entry name" value="PROTEIN ABHD13"/>
    <property type="match status" value="1"/>
</dbReference>
<protein>
    <submittedName>
        <fullName evidence="3">Lipoprotein</fullName>
    </submittedName>
</protein>
<name>A0ABS0ARX5_9GAMM</name>
<gene>
    <name evidence="3" type="ORF">Y5W_02187</name>
</gene>
<evidence type="ECO:0000313" key="4">
    <source>
        <dbReference type="Proteomes" id="UP000662703"/>
    </source>
</evidence>
<accession>A0ABS0ARX5</accession>
<comment type="caution">
    <text evidence="3">The sequence shown here is derived from an EMBL/GenBank/DDBJ whole genome shotgun (WGS) entry which is preliminary data.</text>
</comment>
<evidence type="ECO:0000259" key="2">
    <source>
        <dbReference type="Pfam" id="PF12146"/>
    </source>
</evidence>
<dbReference type="Gene3D" id="3.40.50.1820">
    <property type="entry name" value="alpha/beta hydrolase"/>
    <property type="match status" value="1"/>
</dbReference>
<proteinExistence type="predicted"/>
<feature type="region of interest" description="Disordered" evidence="1">
    <location>
        <begin position="264"/>
        <end position="325"/>
    </location>
</feature>
<dbReference type="Proteomes" id="UP000662703">
    <property type="component" value="Unassembled WGS sequence"/>
</dbReference>
<keyword evidence="4" id="KW-1185">Reference proteome</keyword>
<dbReference type="InterPro" id="IPR022742">
    <property type="entry name" value="Hydrolase_4"/>
</dbReference>
<dbReference type="EMBL" id="ARXX01000031">
    <property type="protein sequence ID" value="MBF5056893.1"/>
    <property type="molecule type" value="Genomic_DNA"/>
</dbReference>
<dbReference type="PANTHER" id="PTHR12277">
    <property type="entry name" value="ALPHA/BETA HYDROLASE DOMAIN-CONTAINING PROTEIN"/>
    <property type="match status" value="1"/>
</dbReference>
<feature type="compositionally biased region" description="Low complexity" evidence="1">
    <location>
        <begin position="313"/>
        <end position="325"/>
    </location>
</feature>
<dbReference type="Pfam" id="PF12146">
    <property type="entry name" value="Hydrolase_4"/>
    <property type="match status" value="1"/>
</dbReference>
<dbReference type="SUPFAM" id="SSF53474">
    <property type="entry name" value="alpha/beta-Hydrolases"/>
    <property type="match status" value="1"/>
</dbReference>
<dbReference type="InterPro" id="IPR029058">
    <property type="entry name" value="AB_hydrolase_fold"/>
</dbReference>
<evidence type="ECO:0000256" key="1">
    <source>
        <dbReference type="SAM" id="MobiDB-lite"/>
    </source>
</evidence>
<sequence>MLLAALTGCSGLFFYPAKPWAQNPARQGLAYEDVVLIHPDGLRLHGWWLPARGYSRGTVYFLHGNAENISTHLMNVHWLPERGYNVFLLDYRGYGLSEGDPDLPGALADVQLGLDWLEASGRLADKPLVLFGQSLGGALGTGVLARESNDGRVDCVMLEASFASYRGIANDVMKRSWLLWPLRWMVLPTLPERARDPERHIAGLAPRPLLVMHSKEDPVIPFAQGERLFAAAEQPKTFQPLKGGHAQGTRDPAVRDRMLDFLAKNGCAAPPPRADAPARERPDGEAESAGQRRGGVLAGQGHRRRRGGRRAPRPSGGRLPLLSRAAQSWSPASSCSWRSTCWRRTRRPKIRPISNNSHMGTASRVWLTMSGGVSNMPITKQPTTT</sequence>
<reference evidence="3 4" key="1">
    <citation type="submission" date="2012-09" db="EMBL/GenBank/DDBJ databases">
        <title>Genome Sequence of alkane-degrading Bacterium Alcanivorax sp. 521-1.</title>
        <authorList>
            <person name="Lai Q."/>
            <person name="Shao Z."/>
        </authorList>
    </citation>
    <scope>NUCLEOTIDE SEQUENCE [LARGE SCALE GENOMIC DNA]</scope>
    <source>
        <strain evidence="3 4">521-1</strain>
    </source>
</reference>